<proteinExistence type="predicted"/>
<protein>
    <submittedName>
        <fullName evidence="1">Uncharacterized protein</fullName>
    </submittedName>
</protein>
<dbReference type="AlphaFoldDB" id="A0A2N5UYY3"/>
<organism evidence="1 2">
    <name type="scientific">Puccinia coronata f. sp. avenae</name>
    <dbReference type="NCBI Taxonomy" id="200324"/>
    <lineage>
        <taxon>Eukaryota</taxon>
        <taxon>Fungi</taxon>
        <taxon>Dikarya</taxon>
        <taxon>Basidiomycota</taxon>
        <taxon>Pucciniomycotina</taxon>
        <taxon>Pucciniomycetes</taxon>
        <taxon>Pucciniales</taxon>
        <taxon>Pucciniaceae</taxon>
        <taxon>Puccinia</taxon>
    </lineage>
</organism>
<gene>
    <name evidence="1" type="ORF">PCASD_04694</name>
</gene>
<name>A0A2N5UYY3_9BASI</name>
<sequence length="103" mass="11193">MNNIKKGVDKKTPVKPRLHAVLPGGDVVAPGERLVPARRGITPRRAGTRLYQPAEKLFLGEQLQAGTFLPRDNSSTSCYKLVPARRGVISRQAGTGFDLLGEE</sequence>
<dbReference type="EMBL" id="PGCI01000073">
    <property type="protein sequence ID" value="PLW42961.1"/>
    <property type="molecule type" value="Genomic_DNA"/>
</dbReference>
<comment type="caution">
    <text evidence="1">The sequence shown here is derived from an EMBL/GenBank/DDBJ whole genome shotgun (WGS) entry which is preliminary data.</text>
</comment>
<reference evidence="1 2" key="1">
    <citation type="submission" date="2017-11" db="EMBL/GenBank/DDBJ databases">
        <title>De novo assembly and phasing of dikaryotic genomes from two isolates of Puccinia coronata f. sp. avenae, the causal agent of oat crown rust.</title>
        <authorList>
            <person name="Miller M.E."/>
            <person name="Zhang Y."/>
            <person name="Omidvar V."/>
            <person name="Sperschneider J."/>
            <person name="Schwessinger B."/>
            <person name="Raley C."/>
            <person name="Palmer J.M."/>
            <person name="Garnica D."/>
            <person name="Upadhyaya N."/>
            <person name="Rathjen J."/>
            <person name="Taylor J.M."/>
            <person name="Park R.F."/>
            <person name="Dodds P.N."/>
            <person name="Hirsch C.D."/>
            <person name="Kianian S.F."/>
            <person name="Figueroa M."/>
        </authorList>
    </citation>
    <scope>NUCLEOTIDE SEQUENCE [LARGE SCALE GENOMIC DNA]</scope>
    <source>
        <strain evidence="1">12SD80</strain>
    </source>
</reference>
<dbReference type="Proteomes" id="UP000235392">
    <property type="component" value="Unassembled WGS sequence"/>
</dbReference>
<evidence type="ECO:0000313" key="2">
    <source>
        <dbReference type="Proteomes" id="UP000235392"/>
    </source>
</evidence>
<evidence type="ECO:0000313" key="1">
    <source>
        <dbReference type="EMBL" id="PLW42961.1"/>
    </source>
</evidence>
<accession>A0A2N5UYY3</accession>